<keyword evidence="6" id="KW-0010">Activator</keyword>
<keyword evidence="9" id="KW-1185">Reference proteome</keyword>
<sequence length="153" mass="15682">MDANRSPGSSPPGGTAGGTDATRGGVKRRASAAPAMLELESALEVGADSLAGLVGAVSSFGVDGQADLFAKVNDFVKDLRQIDAVGATIPDTVPLDVLVAVDRGRNPEAVTKETLETLAEANDMARGKIAVMAHFRDELTKAMAADAKVPRPP</sequence>
<dbReference type="Pfam" id="PF09748">
    <property type="entry name" value="Med10"/>
    <property type="match status" value="1"/>
</dbReference>
<evidence type="ECO:0000313" key="9">
    <source>
        <dbReference type="Proteomes" id="UP000218209"/>
    </source>
</evidence>
<evidence type="ECO:0000313" key="8">
    <source>
        <dbReference type="EMBL" id="OSX79192.1"/>
    </source>
</evidence>
<evidence type="ECO:0000256" key="6">
    <source>
        <dbReference type="RuleBase" id="RU364146"/>
    </source>
</evidence>
<name>A0A1X6PE99_PORUM</name>
<dbReference type="AlphaFoldDB" id="A0A1X6PE99"/>
<comment type="subunit">
    <text evidence="6">Component of the Mediator complex.</text>
</comment>
<dbReference type="InterPro" id="IPR019145">
    <property type="entry name" value="Mediator_Med10"/>
</dbReference>
<evidence type="ECO:0000256" key="2">
    <source>
        <dbReference type="ARBA" id="ARBA00005389"/>
    </source>
</evidence>
<dbReference type="GO" id="GO:0003712">
    <property type="term" value="F:transcription coregulator activity"/>
    <property type="evidence" value="ECO:0007669"/>
    <property type="project" value="InterPro"/>
</dbReference>
<dbReference type="EMBL" id="KV918795">
    <property type="protein sequence ID" value="OSX79192.1"/>
    <property type="molecule type" value="Genomic_DNA"/>
</dbReference>
<reference evidence="8 9" key="1">
    <citation type="submission" date="2017-03" db="EMBL/GenBank/DDBJ databases">
        <title>WGS assembly of Porphyra umbilicalis.</title>
        <authorList>
            <person name="Brawley S.H."/>
            <person name="Blouin N.A."/>
            <person name="Ficko-Blean E."/>
            <person name="Wheeler G.L."/>
            <person name="Lohr M."/>
            <person name="Goodson H.V."/>
            <person name="Jenkins J.W."/>
            <person name="Blaby-Haas C.E."/>
            <person name="Helliwell K.E."/>
            <person name="Chan C."/>
            <person name="Marriage T."/>
            <person name="Bhattacharya D."/>
            <person name="Klein A.S."/>
            <person name="Badis Y."/>
            <person name="Brodie J."/>
            <person name="Cao Y."/>
            <person name="Collen J."/>
            <person name="Dittami S.M."/>
            <person name="Gachon C.M."/>
            <person name="Green B.R."/>
            <person name="Karpowicz S."/>
            <person name="Kim J.W."/>
            <person name="Kudahl U."/>
            <person name="Lin S."/>
            <person name="Michel G."/>
            <person name="Mittag M."/>
            <person name="Olson B.J."/>
            <person name="Pangilinan J."/>
            <person name="Peng Y."/>
            <person name="Qiu H."/>
            <person name="Shu S."/>
            <person name="Singer J.T."/>
            <person name="Smith A.G."/>
            <person name="Sprecher B.N."/>
            <person name="Wagner V."/>
            <person name="Wang W."/>
            <person name="Wang Z.-Y."/>
            <person name="Yan J."/>
            <person name="Yarish C."/>
            <person name="Zoeuner-Riek S."/>
            <person name="Zhuang Y."/>
            <person name="Zou Y."/>
            <person name="Lindquist E.A."/>
            <person name="Grimwood J."/>
            <person name="Barry K."/>
            <person name="Rokhsar D.S."/>
            <person name="Schmutz J."/>
            <person name="Stiller J.W."/>
            <person name="Grossman A.R."/>
            <person name="Prochnik S.E."/>
        </authorList>
    </citation>
    <scope>NUCLEOTIDE SEQUENCE [LARGE SCALE GENOMIC DNA]</scope>
    <source>
        <strain evidence="8">4086291</strain>
    </source>
</reference>
<dbReference type="Proteomes" id="UP000218209">
    <property type="component" value="Unassembled WGS sequence"/>
</dbReference>
<keyword evidence="5 6" id="KW-0539">Nucleus</keyword>
<feature type="region of interest" description="Disordered" evidence="7">
    <location>
        <begin position="1"/>
        <end position="30"/>
    </location>
</feature>
<evidence type="ECO:0000256" key="3">
    <source>
        <dbReference type="ARBA" id="ARBA00023015"/>
    </source>
</evidence>
<keyword evidence="3 6" id="KW-0805">Transcription regulation</keyword>
<evidence type="ECO:0000256" key="7">
    <source>
        <dbReference type="SAM" id="MobiDB-lite"/>
    </source>
</evidence>
<keyword evidence="4 6" id="KW-0804">Transcription</keyword>
<comment type="similarity">
    <text evidence="2 6">Belongs to the Mediator complex subunit 10 family.</text>
</comment>
<evidence type="ECO:0000256" key="1">
    <source>
        <dbReference type="ARBA" id="ARBA00004123"/>
    </source>
</evidence>
<proteinExistence type="inferred from homology"/>
<gene>
    <name evidence="6" type="primary">MED10</name>
    <name evidence="8" type="ORF">BU14_0084s0005</name>
</gene>
<evidence type="ECO:0000256" key="5">
    <source>
        <dbReference type="ARBA" id="ARBA00023242"/>
    </source>
</evidence>
<organism evidence="8 9">
    <name type="scientific">Porphyra umbilicalis</name>
    <name type="common">Purple laver</name>
    <name type="synonym">Red alga</name>
    <dbReference type="NCBI Taxonomy" id="2786"/>
    <lineage>
        <taxon>Eukaryota</taxon>
        <taxon>Rhodophyta</taxon>
        <taxon>Bangiophyceae</taxon>
        <taxon>Bangiales</taxon>
        <taxon>Bangiaceae</taxon>
        <taxon>Porphyra</taxon>
    </lineage>
</organism>
<dbReference type="OrthoDB" id="337270at2759"/>
<evidence type="ECO:0000256" key="4">
    <source>
        <dbReference type="ARBA" id="ARBA00023163"/>
    </source>
</evidence>
<dbReference type="GO" id="GO:0006357">
    <property type="term" value="P:regulation of transcription by RNA polymerase II"/>
    <property type="evidence" value="ECO:0007669"/>
    <property type="project" value="InterPro"/>
</dbReference>
<comment type="subcellular location">
    <subcellularLocation>
        <location evidence="1 6">Nucleus</location>
    </subcellularLocation>
</comment>
<comment type="function">
    <text evidence="6">Component of the Mediator complex, a coactivator involved in the regulated transcription of nearly all RNA polymerase II-dependent genes. Mediator functions as a bridge to convey information from gene-specific regulatory proteins to the basal RNA polymerase II transcription machinery. Mediator is recruited to promoters by direct interactions with regulatory proteins and serves as a scaffold for the assembly of a functional preinitiation complex with RNA polymerase II and the general transcription factors.</text>
</comment>
<dbReference type="GO" id="GO:0016592">
    <property type="term" value="C:mediator complex"/>
    <property type="evidence" value="ECO:0007669"/>
    <property type="project" value="InterPro"/>
</dbReference>
<protein>
    <recommendedName>
        <fullName evidence="6">Mediator of RNA polymerase II transcription subunit 10</fullName>
    </recommendedName>
    <alternativeName>
        <fullName evidence="6">Mediator complex subunit 10</fullName>
    </alternativeName>
</protein>
<accession>A0A1X6PE99</accession>